<comment type="caution">
    <text evidence="4">The sequence shown here is derived from an EMBL/GenBank/DDBJ whole genome shotgun (WGS) entry which is preliminary data.</text>
</comment>
<accession>A0ABX3IIU5</accession>
<dbReference type="Pfam" id="PF00106">
    <property type="entry name" value="adh_short"/>
    <property type="match status" value="1"/>
</dbReference>
<evidence type="ECO:0000313" key="5">
    <source>
        <dbReference type="Proteomes" id="UP000242616"/>
    </source>
</evidence>
<name>A0ABX3IIU5_9BACT</name>
<dbReference type="PRINTS" id="PR00080">
    <property type="entry name" value="SDRFAMILY"/>
</dbReference>
<keyword evidence="5" id="KW-1185">Reference proteome</keyword>
<reference evidence="4 5" key="1">
    <citation type="submission" date="2015-06" db="EMBL/GenBank/DDBJ databases">
        <title>Genome sequencing of Thermotogales isolates from hydrothermal vents.</title>
        <authorList>
            <person name="Haverkamp T.H."/>
            <person name="Kublanov I.V."/>
            <person name="Nesbo C.L."/>
        </authorList>
    </citation>
    <scope>NUCLEOTIDE SEQUENCE [LARGE SCALE GENOMIC DNA]</scope>
    <source>
        <strain evidence="5">ik275mar</strain>
    </source>
</reference>
<evidence type="ECO:0000313" key="4">
    <source>
        <dbReference type="EMBL" id="ONN26442.1"/>
    </source>
</evidence>
<protein>
    <submittedName>
        <fullName evidence="4">Short-chain dehydrogenase</fullName>
    </submittedName>
</protein>
<dbReference type="InterPro" id="IPR002347">
    <property type="entry name" value="SDR_fam"/>
</dbReference>
<dbReference type="PRINTS" id="PR00081">
    <property type="entry name" value="GDHRDH"/>
</dbReference>
<organism evidence="4 5">
    <name type="scientific">Thermosipho affectus</name>
    <dbReference type="NCBI Taxonomy" id="660294"/>
    <lineage>
        <taxon>Bacteria</taxon>
        <taxon>Thermotogati</taxon>
        <taxon>Thermotogota</taxon>
        <taxon>Thermotogae</taxon>
        <taxon>Thermotogales</taxon>
        <taxon>Fervidobacteriaceae</taxon>
        <taxon>Thermosipho</taxon>
    </lineage>
</organism>
<dbReference type="PANTHER" id="PTHR43086">
    <property type="entry name" value="VERY-LONG-CHAIN 3-OXOOACYL-COA REDUCTASE"/>
    <property type="match status" value="1"/>
</dbReference>
<evidence type="ECO:0000256" key="2">
    <source>
        <dbReference type="ARBA" id="ARBA00023002"/>
    </source>
</evidence>
<keyword evidence="2" id="KW-0560">Oxidoreductase</keyword>
<dbReference type="PANTHER" id="PTHR43086:SF3">
    <property type="entry name" value="NADP-DEPENDENT 3-HYDROXY ACID DEHYDROGENASE YDFG"/>
    <property type="match status" value="1"/>
</dbReference>
<dbReference type="SUPFAM" id="SSF51735">
    <property type="entry name" value="NAD(P)-binding Rossmann-fold domains"/>
    <property type="match status" value="1"/>
</dbReference>
<dbReference type="InterPro" id="IPR036291">
    <property type="entry name" value="NAD(P)-bd_dom_sf"/>
</dbReference>
<evidence type="ECO:0000256" key="1">
    <source>
        <dbReference type="ARBA" id="ARBA00006484"/>
    </source>
</evidence>
<dbReference type="PIRSF" id="PIRSF000126">
    <property type="entry name" value="11-beta-HSD1"/>
    <property type="match status" value="1"/>
</dbReference>
<dbReference type="RefSeq" id="WP_077198810.1">
    <property type="nucleotide sequence ID" value="NZ_LBFC01000024.1"/>
</dbReference>
<dbReference type="Gene3D" id="3.40.50.720">
    <property type="entry name" value="NAD(P)-binding Rossmann-like Domain"/>
    <property type="match status" value="1"/>
</dbReference>
<dbReference type="EMBL" id="LBFC01000024">
    <property type="protein sequence ID" value="ONN26442.1"/>
    <property type="molecule type" value="Genomic_DNA"/>
</dbReference>
<proteinExistence type="inferred from homology"/>
<evidence type="ECO:0000256" key="3">
    <source>
        <dbReference type="RuleBase" id="RU000363"/>
    </source>
</evidence>
<dbReference type="Proteomes" id="UP000242616">
    <property type="component" value="Unassembled WGS sequence"/>
</dbReference>
<sequence length="254" mass="28912">MPKFQSGEWVLITGGSSGLGEEFAYQLANKGVNLILIGRDSERLKKVSEKTRKINKKIDSLTFSFDLSKDLHKLIEKLQNFNVTHLINNAGFGWYGNFTNANQEIYEKMILVNISTLTYLSRYYAEKFSKRKNGGIINVASVAAFFPIPHFAVYGATKAYVYNFSLSLWAEMRKNNVHVMCLAPGKTKTRFFERANMKNQKKLMSTKFVVKGAINAYEKNKPLYIPGTSNKLLYSLVRGIVSDKFLAKILEKLF</sequence>
<comment type="similarity">
    <text evidence="1 3">Belongs to the short-chain dehydrogenases/reductases (SDR) family.</text>
</comment>
<gene>
    <name evidence="4" type="ORF">XJ44_08990</name>
</gene>